<dbReference type="Proteomes" id="UP000536179">
    <property type="component" value="Unassembled WGS sequence"/>
</dbReference>
<reference evidence="1 2" key="1">
    <citation type="submission" date="2020-08" db="EMBL/GenBank/DDBJ databases">
        <title>Genomic Encyclopedia of Type Strains, Phase III (KMG-III): the genomes of soil and plant-associated and newly described type strains.</title>
        <authorList>
            <person name="Whitman W."/>
        </authorList>
    </citation>
    <scope>NUCLEOTIDE SEQUENCE [LARGE SCALE GENOMIC DNA]</scope>
    <source>
        <strain evidence="1 2">CECT 8075</strain>
    </source>
</reference>
<sequence>MEVTGELTAFPKPINTEAYRSLNEAGDNLLARH</sequence>
<evidence type="ECO:0000313" key="1">
    <source>
        <dbReference type="EMBL" id="MBB3206186.1"/>
    </source>
</evidence>
<organism evidence="1 2">
    <name type="scientific">Aporhodopirellula rubra</name>
    <dbReference type="NCBI Taxonomy" id="980271"/>
    <lineage>
        <taxon>Bacteria</taxon>
        <taxon>Pseudomonadati</taxon>
        <taxon>Planctomycetota</taxon>
        <taxon>Planctomycetia</taxon>
        <taxon>Pirellulales</taxon>
        <taxon>Pirellulaceae</taxon>
        <taxon>Aporhodopirellula</taxon>
    </lineage>
</organism>
<keyword evidence="2" id="KW-1185">Reference proteome</keyword>
<gene>
    <name evidence="1" type="ORF">FHS27_001994</name>
</gene>
<dbReference type="EMBL" id="JACHXU010000005">
    <property type="protein sequence ID" value="MBB3206186.1"/>
    <property type="molecule type" value="Genomic_DNA"/>
</dbReference>
<evidence type="ECO:0000313" key="2">
    <source>
        <dbReference type="Proteomes" id="UP000536179"/>
    </source>
</evidence>
<protein>
    <submittedName>
        <fullName evidence="1">Uncharacterized protein</fullName>
    </submittedName>
</protein>
<dbReference type="AlphaFoldDB" id="A0A7W5DX77"/>
<proteinExistence type="predicted"/>
<accession>A0A7W5DX77</accession>
<name>A0A7W5DX77_9BACT</name>
<comment type="caution">
    <text evidence="1">The sequence shown here is derived from an EMBL/GenBank/DDBJ whole genome shotgun (WGS) entry which is preliminary data.</text>
</comment>